<dbReference type="OrthoDB" id="191139at2759"/>
<keyword evidence="4" id="KW-1185">Reference proteome</keyword>
<dbReference type="GO" id="GO:0016491">
    <property type="term" value="F:oxidoreductase activity"/>
    <property type="evidence" value="ECO:0007669"/>
    <property type="project" value="UniProtKB-KW"/>
</dbReference>
<dbReference type="AlphaFoldDB" id="A0A2J7Q0L8"/>
<dbReference type="PANTHER" id="PTHR43157">
    <property type="entry name" value="PHOSPHATIDYLINOSITOL-GLYCAN BIOSYNTHESIS CLASS F PROTEIN-RELATED"/>
    <property type="match status" value="1"/>
</dbReference>
<name>A0A2J7Q0L8_9NEOP</name>
<dbReference type="SUPFAM" id="SSF51735">
    <property type="entry name" value="NAD(P)-binding Rossmann-fold domains"/>
    <property type="match status" value="1"/>
</dbReference>
<evidence type="ECO:0000313" key="3">
    <source>
        <dbReference type="EMBL" id="PNF22121.1"/>
    </source>
</evidence>
<dbReference type="Gene3D" id="3.40.50.720">
    <property type="entry name" value="NAD(P)-binding Rossmann-like Domain"/>
    <property type="match status" value="1"/>
</dbReference>
<feature type="transmembrane region" description="Helical" evidence="2">
    <location>
        <begin position="6"/>
        <end position="22"/>
    </location>
</feature>
<protein>
    <submittedName>
        <fullName evidence="3">Retinol dehydrogenase 11</fullName>
    </submittedName>
</protein>
<dbReference type="InterPro" id="IPR002347">
    <property type="entry name" value="SDR_fam"/>
</dbReference>
<dbReference type="EMBL" id="NEVH01019965">
    <property type="protein sequence ID" value="PNF22121.1"/>
    <property type="molecule type" value="Genomic_DNA"/>
</dbReference>
<keyword evidence="2" id="KW-0472">Membrane</keyword>
<proteinExistence type="predicted"/>
<comment type="caution">
    <text evidence="3">The sequence shown here is derived from an EMBL/GenBank/DDBJ whole genome shotgun (WGS) entry which is preliminary data.</text>
</comment>
<accession>A0A2J7Q0L8</accession>
<keyword evidence="2" id="KW-1133">Transmembrane helix</keyword>
<dbReference type="PRINTS" id="PR00081">
    <property type="entry name" value="GDHRDH"/>
</dbReference>
<dbReference type="PANTHER" id="PTHR43157:SF31">
    <property type="entry name" value="PHOSPHATIDYLINOSITOL-GLYCAN BIOSYNTHESIS CLASS F PROTEIN"/>
    <property type="match status" value="1"/>
</dbReference>
<dbReference type="Pfam" id="PF00106">
    <property type="entry name" value="adh_short"/>
    <property type="match status" value="1"/>
</dbReference>
<organism evidence="3 4">
    <name type="scientific">Cryptotermes secundus</name>
    <dbReference type="NCBI Taxonomy" id="105785"/>
    <lineage>
        <taxon>Eukaryota</taxon>
        <taxon>Metazoa</taxon>
        <taxon>Ecdysozoa</taxon>
        <taxon>Arthropoda</taxon>
        <taxon>Hexapoda</taxon>
        <taxon>Insecta</taxon>
        <taxon>Pterygota</taxon>
        <taxon>Neoptera</taxon>
        <taxon>Polyneoptera</taxon>
        <taxon>Dictyoptera</taxon>
        <taxon>Blattodea</taxon>
        <taxon>Blattoidea</taxon>
        <taxon>Termitoidae</taxon>
        <taxon>Kalotermitidae</taxon>
        <taxon>Cryptotermitinae</taxon>
        <taxon>Cryptotermes</taxon>
    </lineage>
</organism>
<gene>
    <name evidence="3" type="ORF">B7P43_G06811</name>
</gene>
<reference evidence="3 4" key="1">
    <citation type="submission" date="2017-12" db="EMBL/GenBank/DDBJ databases">
        <title>Hemimetabolous genomes reveal molecular basis of termite eusociality.</title>
        <authorList>
            <person name="Harrison M.C."/>
            <person name="Jongepier E."/>
            <person name="Robertson H.M."/>
            <person name="Arning N."/>
            <person name="Bitard-Feildel T."/>
            <person name="Chao H."/>
            <person name="Childers C.P."/>
            <person name="Dinh H."/>
            <person name="Doddapaneni H."/>
            <person name="Dugan S."/>
            <person name="Gowin J."/>
            <person name="Greiner C."/>
            <person name="Han Y."/>
            <person name="Hu H."/>
            <person name="Hughes D.S.T."/>
            <person name="Huylmans A.-K."/>
            <person name="Kemena C."/>
            <person name="Kremer L.P.M."/>
            <person name="Lee S.L."/>
            <person name="Lopez-Ezquerra A."/>
            <person name="Mallet L."/>
            <person name="Monroy-Kuhn J.M."/>
            <person name="Moser A."/>
            <person name="Murali S.C."/>
            <person name="Muzny D.M."/>
            <person name="Otani S."/>
            <person name="Piulachs M.-D."/>
            <person name="Poelchau M."/>
            <person name="Qu J."/>
            <person name="Schaub F."/>
            <person name="Wada-Katsumata A."/>
            <person name="Worley K.C."/>
            <person name="Xie Q."/>
            <person name="Ylla G."/>
            <person name="Poulsen M."/>
            <person name="Gibbs R.A."/>
            <person name="Schal C."/>
            <person name="Richards S."/>
            <person name="Belles X."/>
            <person name="Korb J."/>
            <person name="Bornberg-Bauer E."/>
        </authorList>
    </citation>
    <scope>NUCLEOTIDE SEQUENCE [LARGE SCALE GENOMIC DNA]</scope>
    <source>
        <tissue evidence="3">Whole body</tissue>
    </source>
</reference>
<keyword evidence="1" id="KW-0560">Oxidoreductase</keyword>
<dbReference type="InterPro" id="IPR036291">
    <property type="entry name" value="NAD(P)-bd_dom_sf"/>
</dbReference>
<dbReference type="Proteomes" id="UP000235965">
    <property type="component" value="Unassembled WGS sequence"/>
</dbReference>
<evidence type="ECO:0000313" key="4">
    <source>
        <dbReference type="Proteomes" id="UP000235965"/>
    </source>
</evidence>
<keyword evidence="2" id="KW-0812">Transmembrane</keyword>
<sequence length="333" mass="37546">MGLGMPGLVYVIIPFLFAVGLVRKFREYQWGYCKSKSSLNGKVFIVTGANSGIGKETVRELARRKARVIMACRDLKNAKNAIEEIRRDVSSGELIPMLLDLESLESVRRFAKEVLRDFPNINVLINNAGVSVPVCQHRKTKDGYEINFGVNHLGHFLLTNLLLPRLKDSTSSRIVIVSSMLHERGTIDFDNLNGEKGFAGAGRRMNPAYCNSKLANMLFNIELSKRIEGTGVDSFALCPGFVYKNLFRYSNVKWYHYILFLPVALFFMRTPSQGAQTTLYCATSEELEGKSGLFFRNCNFYGPKMEFDPAVAKKLWEVSENMVGLNNDKSETM</sequence>
<evidence type="ECO:0000256" key="2">
    <source>
        <dbReference type="SAM" id="Phobius"/>
    </source>
</evidence>
<evidence type="ECO:0000256" key="1">
    <source>
        <dbReference type="ARBA" id="ARBA00023002"/>
    </source>
</evidence>